<evidence type="ECO:0000256" key="1">
    <source>
        <dbReference type="ARBA" id="ARBA00004123"/>
    </source>
</evidence>
<dbReference type="GO" id="GO:0005634">
    <property type="term" value="C:nucleus"/>
    <property type="evidence" value="ECO:0007669"/>
    <property type="project" value="UniProtKB-SubCell"/>
</dbReference>
<keyword evidence="15" id="KW-1185">Reference proteome</keyword>
<keyword evidence="8" id="KW-0804">Transcription</keyword>
<evidence type="ECO:0000256" key="5">
    <source>
        <dbReference type="ARBA" id="ARBA00023015"/>
    </source>
</evidence>
<evidence type="ECO:0000256" key="8">
    <source>
        <dbReference type="ARBA" id="ARBA00023163"/>
    </source>
</evidence>
<gene>
    <name evidence="14" type="ORF">GT037_008977</name>
</gene>
<dbReference type="InterPro" id="IPR007219">
    <property type="entry name" value="XnlR_reg_dom"/>
</dbReference>
<dbReference type="Proteomes" id="UP000596902">
    <property type="component" value="Unassembled WGS sequence"/>
</dbReference>
<feature type="domain" description="TMEM205-like" evidence="13">
    <location>
        <begin position="28"/>
        <end position="127"/>
    </location>
</feature>
<proteinExistence type="predicted"/>
<keyword evidence="4 11" id="KW-1133">Transmembrane helix</keyword>
<dbReference type="GO" id="GO:0000976">
    <property type="term" value="F:transcription cis-regulatory region binding"/>
    <property type="evidence" value="ECO:0007669"/>
    <property type="project" value="TreeGrafter"/>
</dbReference>
<dbReference type="GO" id="GO:0006351">
    <property type="term" value="P:DNA-templated transcription"/>
    <property type="evidence" value="ECO:0007669"/>
    <property type="project" value="InterPro"/>
</dbReference>
<protein>
    <recommendedName>
        <fullName evidence="16">DUF4149 domain-containing protein</fullName>
    </recommendedName>
</protein>
<reference evidence="14" key="1">
    <citation type="submission" date="2020-01" db="EMBL/GenBank/DDBJ databases">
        <authorList>
            <person name="Feng Z.H.Z."/>
        </authorList>
    </citation>
    <scope>NUCLEOTIDE SEQUENCE</scope>
    <source>
        <strain evidence="14">CBS107.38</strain>
    </source>
</reference>
<accession>A0A8H7AWS4</accession>
<dbReference type="GeneID" id="62207202"/>
<keyword evidence="3 11" id="KW-0812">Transmembrane</keyword>
<evidence type="ECO:0000256" key="10">
    <source>
        <dbReference type="SAM" id="MobiDB-lite"/>
    </source>
</evidence>
<dbReference type="GO" id="GO:0000981">
    <property type="term" value="F:DNA-binding transcription factor activity, RNA polymerase II-specific"/>
    <property type="evidence" value="ECO:0007669"/>
    <property type="project" value="TreeGrafter"/>
</dbReference>
<evidence type="ECO:0000256" key="7">
    <source>
        <dbReference type="ARBA" id="ARBA00023136"/>
    </source>
</evidence>
<evidence type="ECO:0000256" key="2">
    <source>
        <dbReference type="ARBA" id="ARBA00004370"/>
    </source>
</evidence>
<name>A0A8H7AWS4_9PLEO</name>
<evidence type="ECO:0000259" key="12">
    <source>
        <dbReference type="Pfam" id="PF04082"/>
    </source>
</evidence>
<evidence type="ECO:0000259" key="13">
    <source>
        <dbReference type="Pfam" id="PF13664"/>
    </source>
</evidence>
<keyword evidence="9" id="KW-0539">Nucleus</keyword>
<evidence type="ECO:0000256" key="3">
    <source>
        <dbReference type="ARBA" id="ARBA00022692"/>
    </source>
</evidence>
<evidence type="ECO:0000256" key="4">
    <source>
        <dbReference type="ARBA" id="ARBA00022989"/>
    </source>
</evidence>
<dbReference type="Pfam" id="PF04082">
    <property type="entry name" value="Fungal_trans"/>
    <property type="match status" value="1"/>
</dbReference>
<dbReference type="GO" id="GO:0016020">
    <property type="term" value="C:membrane"/>
    <property type="evidence" value="ECO:0007669"/>
    <property type="project" value="UniProtKB-SubCell"/>
</dbReference>
<dbReference type="CDD" id="cd12148">
    <property type="entry name" value="fungal_TF_MHR"/>
    <property type="match status" value="1"/>
</dbReference>
<evidence type="ECO:0000313" key="15">
    <source>
        <dbReference type="Proteomes" id="UP000596902"/>
    </source>
</evidence>
<reference evidence="14" key="2">
    <citation type="submission" date="2020-08" db="EMBL/GenBank/DDBJ databases">
        <title>Draft Genome Sequence of Cumin Blight Pathogen Alternaria burnsii.</title>
        <authorList>
            <person name="Feng Z."/>
        </authorList>
    </citation>
    <scope>NUCLEOTIDE SEQUENCE</scope>
    <source>
        <strain evidence="14">CBS107.38</strain>
    </source>
</reference>
<dbReference type="InterPro" id="IPR025423">
    <property type="entry name" value="TMEM205-like"/>
</dbReference>
<evidence type="ECO:0000256" key="11">
    <source>
        <dbReference type="SAM" id="Phobius"/>
    </source>
</evidence>
<dbReference type="RefSeq" id="XP_038783369.1">
    <property type="nucleotide sequence ID" value="XM_038934024.1"/>
</dbReference>
<comment type="subcellular location">
    <subcellularLocation>
        <location evidence="2">Membrane</location>
    </subcellularLocation>
    <subcellularLocation>
        <location evidence="1">Nucleus</location>
    </subcellularLocation>
</comment>
<feature type="domain" description="Xylanolytic transcriptional activator regulatory" evidence="12">
    <location>
        <begin position="336"/>
        <end position="481"/>
    </location>
</feature>
<evidence type="ECO:0008006" key="16">
    <source>
        <dbReference type="Google" id="ProtNLM"/>
    </source>
</evidence>
<feature type="region of interest" description="Disordered" evidence="10">
    <location>
        <begin position="709"/>
        <end position="728"/>
    </location>
</feature>
<feature type="transmembrane region" description="Helical" evidence="11">
    <location>
        <begin position="98"/>
        <end position="116"/>
    </location>
</feature>
<organism evidence="14 15">
    <name type="scientific">Alternaria burnsii</name>
    <dbReference type="NCBI Taxonomy" id="1187904"/>
    <lineage>
        <taxon>Eukaryota</taxon>
        <taxon>Fungi</taxon>
        <taxon>Dikarya</taxon>
        <taxon>Ascomycota</taxon>
        <taxon>Pezizomycotina</taxon>
        <taxon>Dothideomycetes</taxon>
        <taxon>Pleosporomycetidae</taxon>
        <taxon>Pleosporales</taxon>
        <taxon>Pleosporineae</taxon>
        <taxon>Pleosporaceae</taxon>
        <taxon>Alternaria</taxon>
        <taxon>Alternaria sect. Alternaria</taxon>
    </lineage>
</organism>
<feature type="transmembrane region" description="Helical" evidence="11">
    <location>
        <begin position="67"/>
        <end position="86"/>
    </location>
</feature>
<dbReference type="EMBL" id="JAAABM010000014">
    <property type="protein sequence ID" value="KAF7673026.1"/>
    <property type="molecule type" value="Genomic_DNA"/>
</dbReference>
<keyword evidence="7 11" id="KW-0472">Membrane</keyword>
<comment type="caution">
    <text evidence="14">The sequence shown here is derived from an EMBL/GenBank/DDBJ whole genome shotgun (WGS) entry which is preliminary data.</text>
</comment>
<dbReference type="Pfam" id="PF13664">
    <property type="entry name" value="DUF4149"/>
    <property type="match status" value="1"/>
</dbReference>
<evidence type="ECO:0000256" key="9">
    <source>
        <dbReference type="ARBA" id="ARBA00023242"/>
    </source>
</evidence>
<dbReference type="PANTHER" id="PTHR31845:SF10">
    <property type="entry name" value="ZN(II)2CYS6 TRANSCRIPTION FACTOR (EUROFUNG)"/>
    <property type="match status" value="1"/>
</dbReference>
<dbReference type="AlphaFoldDB" id="A0A8H7AWS4"/>
<dbReference type="PANTHER" id="PTHR31845">
    <property type="entry name" value="FINGER DOMAIN PROTEIN, PUTATIVE-RELATED"/>
    <property type="match status" value="1"/>
</dbReference>
<keyword evidence="5" id="KW-0805">Transcription regulation</keyword>
<sequence length="818" mass="92258">MPFRNQMDAAVQALPGLFSSILPPAHLLAYSTLLGTELYQSFVMTKVAYQALPRSAFTTLQKRVFPVYFQSQSILLLVVAATFPPHGPISIFQKRGDWIAFAIAGVTAGFNLIVFGPRTQALMIERVHQSTRDNKAQLKGTMSDDMKVLNRAFSRAHAMSIHLNLITIGATLCRIAQVEQKIDGLVAKLVHAAGETELTTDSTSATQPSPEETRAETWQKRGVINVTPGSWIPAPSFETSTLQHENSTEAVSESAEVDRQYLESLRSIHRYSDREDAPPASEGFFRPSRRPEAPIEHEIVQQMLCSGEADVLLNEYRNMSATFPFVMLPPQITAKQLHEHRPMLLLAVILVSSWKEHTRQMQLDGVFRTELAHRTIIQPRRTLGLVQSVLVYLSWYHFVFSHKTQQIFFLHNLVTGLALDIGLHQDFQPIGFPMPQRPKAPPPPPGELRERHRAFLGCYYLSSMVATGLQKPNLLKHNSIMSEWAKSLKQNREYETDETINLLISLRQIDDQVQDALYTADGSQLPISDGRALMHVRFIDAQLDTWKRECDGVASQRLLELSFSYAKMQLHSVALRSSPSELPASVRSSQINSLLSSLEAGKRFLDTLLSFPAQEYHLISFSEWMRLPAVIMTVARLCIPSEQHATIGWDTQAAQDRVRLDLCLESICYRMSTLTAFDKTKRPETDFWYAMQMINDLTKNWYIRKIRPERPSQTPSMPTPGDSIEHSVSEGSCPITGAPRVHSTHHASDRYNHLPDTNYMDEFNVEMPLDTEANGEPFALMRSADFDMGQFFDMAGSIWGEDCYNSYADMSFGGGAQF</sequence>
<dbReference type="InterPro" id="IPR051089">
    <property type="entry name" value="prtT"/>
</dbReference>
<evidence type="ECO:0000313" key="14">
    <source>
        <dbReference type="EMBL" id="KAF7673026.1"/>
    </source>
</evidence>
<keyword evidence="6" id="KW-0238">DNA-binding</keyword>
<feature type="region of interest" description="Disordered" evidence="10">
    <location>
        <begin position="269"/>
        <end position="290"/>
    </location>
</feature>
<dbReference type="GO" id="GO:0008270">
    <property type="term" value="F:zinc ion binding"/>
    <property type="evidence" value="ECO:0007669"/>
    <property type="project" value="InterPro"/>
</dbReference>
<evidence type="ECO:0000256" key="6">
    <source>
        <dbReference type="ARBA" id="ARBA00023125"/>
    </source>
</evidence>